<dbReference type="RefSeq" id="WP_184206383.1">
    <property type="nucleotide sequence ID" value="NZ_JACHIF010000002.1"/>
</dbReference>
<feature type="transmembrane region" description="Helical" evidence="1">
    <location>
        <begin position="12"/>
        <end position="30"/>
    </location>
</feature>
<accession>A0A7W8DP52</accession>
<gene>
    <name evidence="2" type="ORF">HNQ64_001204</name>
</gene>
<keyword evidence="1" id="KW-0812">Transmembrane</keyword>
<keyword evidence="1" id="KW-0472">Membrane</keyword>
<reference evidence="2 3" key="1">
    <citation type="submission" date="2020-08" db="EMBL/GenBank/DDBJ databases">
        <title>Genomic Encyclopedia of Type Strains, Phase IV (KMG-IV): sequencing the most valuable type-strain genomes for metagenomic binning, comparative biology and taxonomic classification.</title>
        <authorList>
            <person name="Goeker M."/>
        </authorList>
    </citation>
    <scope>NUCLEOTIDE SEQUENCE [LARGE SCALE GENOMIC DNA]</scope>
    <source>
        <strain evidence="2 3">DSM 12251</strain>
    </source>
</reference>
<sequence>MSASPVSSSFFRWLAFAVILGSIGVFSIRYNKLPSEVLESIKKSPTVIFLSLEPKPENLSEDDPAHRVTLKDYPILGSFQLNNEQKHLVADTLSTQVPIFALEASKCFDPRHAIRIEKGSETMDLLICYDCGWIEIHHSRSRTVRRHMIKMCRVFLTNFYSHKAFA</sequence>
<comment type="caution">
    <text evidence="2">The sequence shown here is derived from an EMBL/GenBank/DDBJ whole genome shotgun (WGS) entry which is preliminary data.</text>
</comment>
<dbReference type="EMBL" id="JACHIF010000002">
    <property type="protein sequence ID" value="MBB5036962.1"/>
    <property type="molecule type" value="Genomic_DNA"/>
</dbReference>
<organism evidence="2 3">
    <name type="scientific">Prosthecobacter dejongeii</name>
    <dbReference type="NCBI Taxonomy" id="48465"/>
    <lineage>
        <taxon>Bacteria</taxon>
        <taxon>Pseudomonadati</taxon>
        <taxon>Verrucomicrobiota</taxon>
        <taxon>Verrucomicrobiia</taxon>
        <taxon>Verrucomicrobiales</taxon>
        <taxon>Verrucomicrobiaceae</taxon>
        <taxon>Prosthecobacter</taxon>
    </lineage>
</organism>
<name>A0A7W8DP52_9BACT</name>
<evidence type="ECO:0000313" key="3">
    <source>
        <dbReference type="Proteomes" id="UP000534294"/>
    </source>
</evidence>
<dbReference type="AlphaFoldDB" id="A0A7W8DP52"/>
<keyword evidence="1" id="KW-1133">Transmembrane helix</keyword>
<keyword evidence="3" id="KW-1185">Reference proteome</keyword>
<evidence type="ECO:0000313" key="2">
    <source>
        <dbReference type="EMBL" id="MBB5036962.1"/>
    </source>
</evidence>
<dbReference type="Proteomes" id="UP000534294">
    <property type="component" value="Unassembled WGS sequence"/>
</dbReference>
<evidence type="ECO:0000256" key="1">
    <source>
        <dbReference type="SAM" id="Phobius"/>
    </source>
</evidence>
<proteinExistence type="predicted"/>
<protein>
    <submittedName>
        <fullName evidence="2">Uncharacterized protein</fullName>
    </submittedName>
</protein>